<comment type="caution">
    <text evidence="3">The sequence shown here is derived from an EMBL/GenBank/DDBJ whole genome shotgun (WGS) entry which is preliminary data.</text>
</comment>
<organism evidence="3 4">
    <name type="scientific">Solimonas fluminis</name>
    <dbReference type="NCBI Taxonomy" id="2086571"/>
    <lineage>
        <taxon>Bacteria</taxon>
        <taxon>Pseudomonadati</taxon>
        <taxon>Pseudomonadota</taxon>
        <taxon>Gammaproteobacteria</taxon>
        <taxon>Nevskiales</taxon>
        <taxon>Nevskiaceae</taxon>
        <taxon>Solimonas</taxon>
    </lineage>
</organism>
<dbReference type="SUPFAM" id="SSF64307">
    <property type="entry name" value="SirA-like"/>
    <property type="match status" value="1"/>
</dbReference>
<dbReference type="PANTHER" id="PTHR33279:SF18">
    <property type="entry name" value="SULFUR CARRIER PROTEIN MJ0990-RELATED"/>
    <property type="match status" value="1"/>
</dbReference>
<dbReference type="Pfam" id="PF01206">
    <property type="entry name" value="TusA"/>
    <property type="match status" value="1"/>
</dbReference>
<dbReference type="Proteomes" id="UP000238220">
    <property type="component" value="Unassembled WGS sequence"/>
</dbReference>
<dbReference type="RefSeq" id="WP_104231182.1">
    <property type="nucleotide sequence ID" value="NZ_PSNW01000008.1"/>
</dbReference>
<dbReference type="Gene3D" id="3.30.110.40">
    <property type="entry name" value="TusA-like domain"/>
    <property type="match status" value="1"/>
</dbReference>
<dbReference type="InterPro" id="IPR036868">
    <property type="entry name" value="TusA-like_sf"/>
</dbReference>
<reference evidence="3 4" key="1">
    <citation type="submission" date="2018-02" db="EMBL/GenBank/DDBJ databases">
        <title>Genome sequencing of Solimonas sp. HR-BB.</title>
        <authorList>
            <person name="Lee Y."/>
            <person name="Jeon C.O."/>
        </authorList>
    </citation>
    <scope>NUCLEOTIDE SEQUENCE [LARGE SCALE GENOMIC DNA]</scope>
    <source>
        <strain evidence="3 4">HR-BB</strain>
    </source>
</reference>
<dbReference type="PANTHER" id="PTHR33279">
    <property type="entry name" value="SULFUR CARRIER PROTEIN YEDF-RELATED"/>
    <property type="match status" value="1"/>
</dbReference>
<protein>
    <submittedName>
        <fullName evidence="3">Preprotein translocase subunit TatB</fullName>
    </submittedName>
</protein>
<feature type="domain" description="UPF0033" evidence="2">
    <location>
        <begin position="18"/>
        <end position="85"/>
    </location>
</feature>
<accession>A0A2S5TDT0</accession>
<dbReference type="CDD" id="cd00291">
    <property type="entry name" value="SirA_YedF_YeeD"/>
    <property type="match status" value="1"/>
</dbReference>
<sequence>MAGANIRFDKQADGGYLLDVKGYGCPHVQIYTEKALKKLASGEELSVVFDNPSSGESISFMCMLDGHSLLERKDEGGTFAWRIRKA</sequence>
<keyword evidence="4" id="KW-1185">Reference proteome</keyword>
<gene>
    <name evidence="3" type="ORF">C3942_15090</name>
</gene>
<comment type="similarity">
    <text evidence="1">Belongs to the sulfur carrier protein TusA family.</text>
</comment>
<dbReference type="OrthoDB" id="9797551at2"/>
<evidence type="ECO:0000313" key="4">
    <source>
        <dbReference type="Proteomes" id="UP000238220"/>
    </source>
</evidence>
<dbReference type="InterPro" id="IPR001455">
    <property type="entry name" value="TusA-like"/>
</dbReference>
<evidence type="ECO:0000313" key="3">
    <source>
        <dbReference type="EMBL" id="PPE73143.1"/>
    </source>
</evidence>
<name>A0A2S5TDT0_9GAMM</name>
<evidence type="ECO:0000256" key="1">
    <source>
        <dbReference type="ARBA" id="ARBA00008984"/>
    </source>
</evidence>
<dbReference type="EMBL" id="PSNW01000008">
    <property type="protein sequence ID" value="PPE73143.1"/>
    <property type="molecule type" value="Genomic_DNA"/>
</dbReference>
<dbReference type="AlphaFoldDB" id="A0A2S5TDT0"/>
<proteinExistence type="inferred from homology"/>
<evidence type="ECO:0000259" key="2">
    <source>
        <dbReference type="Pfam" id="PF01206"/>
    </source>
</evidence>